<feature type="transmembrane region" description="Helical" evidence="1">
    <location>
        <begin position="206"/>
        <end position="235"/>
    </location>
</feature>
<sequence>METMMEKRKMTVSFLILSLAFLLLCIRCFYGFDWSDETYYLALPYRFVLGDQFFLHSWDIHQLSAMLLVPFVRLYTFIVGSTEGILLSFRLLYTVLQFIIAITAFSVFKKHFSIVASLLSSLSYLLFTPAQIQNFSYNTLSLSFLFLAILSFLSHKKGGFLFLSGIFFALAVQCYPFLVIFVPVIMVPLFFLFLRGCDKRKVVFSLLLFAGGCLLVLALLLCNLVMHSSFSALIHHLPYLITDPEHPSRGLLQPLYAYFFSYFSNYAFLLIISGASIASFLLLKQILPEGRRLLLRKLLFVIASALLLLEIFRAFFMKDIGVNRVHLFLIPFALTGPLFFLACKDFRHHFTPFLLWGSGILFSLAVSYGTNNGYSFFSFPFIFCTVAVILLISQIIPELFPNSIPLRAAFPLFLCCFIALIGTLRITIVYRDGPVSSLTAQLQHGPGAYLFTTQEQQQKYQSIIHAFSYLPEEGTVLFTKLLPFGYLATTAAPASPSIWRTPLESERLLQYYRLHPEKLPDCVFVVKDGYGITNEHNPLSVFFEEYLEDFEAINLDSATVYIKK</sequence>
<keyword evidence="3" id="KW-1185">Reference proteome</keyword>
<gene>
    <name evidence="2" type="ORF">H8709_02615</name>
</gene>
<evidence type="ECO:0000256" key="1">
    <source>
        <dbReference type="SAM" id="Phobius"/>
    </source>
</evidence>
<protein>
    <recommendedName>
        <fullName evidence="4">Glycosyltransferase RgtA/B/C/D-like domain-containing protein</fullName>
    </recommendedName>
</protein>
<keyword evidence="1" id="KW-1133">Transmembrane helix</keyword>
<feature type="transmembrane region" description="Helical" evidence="1">
    <location>
        <begin position="408"/>
        <end position="430"/>
    </location>
</feature>
<comment type="caution">
    <text evidence="2">The sequence shown here is derived from an EMBL/GenBank/DDBJ whole genome shotgun (WGS) entry which is preliminary data.</text>
</comment>
<dbReference type="AlphaFoldDB" id="A0A926IB22"/>
<feature type="transmembrane region" description="Helical" evidence="1">
    <location>
        <begin position="294"/>
        <end position="316"/>
    </location>
</feature>
<accession>A0A926IB22</accession>
<reference evidence="2" key="1">
    <citation type="submission" date="2020-08" db="EMBL/GenBank/DDBJ databases">
        <title>Genome public.</title>
        <authorList>
            <person name="Liu C."/>
            <person name="Sun Q."/>
        </authorList>
    </citation>
    <scope>NUCLEOTIDE SEQUENCE</scope>
    <source>
        <strain evidence="2">NSJ-54</strain>
    </source>
</reference>
<evidence type="ECO:0008006" key="4">
    <source>
        <dbReference type="Google" id="ProtNLM"/>
    </source>
</evidence>
<feature type="transmembrane region" description="Helical" evidence="1">
    <location>
        <begin position="135"/>
        <end position="154"/>
    </location>
</feature>
<feature type="transmembrane region" description="Helical" evidence="1">
    <location>
        <begin position="55"/>
        <end position="75"/>
    </location>
</feature>
<proteinExistence type="predicted"/>
<feature type="transmembrane region" description="Helical" evidence="1">
    <location>
        <begin position="255"/>
        <end position="282"/>
    </location>
</feature>
<dbReference type="Proteomes" id="UP000660861">
    <property type="component" value="Unassembled WGS sequence"/>
</dbReference>
<keyword evidence="1" id="KW-0812">Transmembrane</keyword>
<feature type="transmembrane region" description="Helical" evidence="1">
    <location>
        <begin position="322"/>
        <end position="341"/>
    </location>
</feature>
<feature type="transmembrane region" description="Helical" evidence="1">
    <location>
        <begin position="376"/>
        <end position="396"/>
    </location>
</feature>
<name>A0A926IB22_9FIRM</name>
<feature type="transmembrane region" description="Helical" evidence="1">
    <location>
        <begin position="87"/>
        <end position="105"/>
    </location>
</feature>
<dbReference type="EMBL" id="JACRTC010000001">
    <property type="protein sequence ID" value="MBC8569717.1"/>
    <property type="molecule type" value="Genomic_DNA"/>
</dbReference>
<organism evidence="2 3">
    <name type="scientific">Zongyangia hominis</name>
    <dbReference type="NCBI Taxonomy" id="2763677"/>
    <lineage>
        <taxon>Bacteria</taxon>
        <taxon>Bacillati</taxon>
        <taxon>Bacillota</taxon>
        <taxon>Clostridia</taxon>
        <taxon>Eubacteriales</taxon>
        <taxon>Oscillospiraceae</taxon>
        <taxon>Zongyangia</taxon>
    </lineage>
</organism>
<evidence type="ECO:0000313" key="2">
    <source>
        <dbReference type="EMBL" id="MBC8569717.1"/>
    </source>
</evidence>
<evidence type="ECO:0000313" key="3">
    <source>
        <dbReference type="Proteomes" id="UP000660861"/>
    </source>
</evidence>
<feature type="transmembrane region" description="Helical" evidence="1">
    <location>
        <begin position="353"/>
        <end position="370"/>
    </location>
</feature>
<feature type="transmembrane region" description="Helical" evidence="1">
    <location>
        <begin position="166"/>
        <end position="194"/>
    </location>
</feature>
<dbReference type="RefSeq" id="WP_262396812.1">
    <property type="nucleotide sequence ID" value="NZ_JACRTC010000001.1"/>
</dbReference>
<keyword evidence="1" id="KW-0472">Membrane</keyword>